<dbReference type="GO" id="GO:0005829">
    <property type="term" value="C:cytosol"/>
    <property type="evidence" value="ECO:0007669"/>
    <property type="project" value="TreeGrafter"/>
</dbReference>
<dbReference type="InterPro" id="IPR012939">
    <property type="entry name" value="Glyco_hydro_92"/>
</dbReference>
<comment type="subunit">
    <text evidence="2">Monomer.</text>
</comment>
<dbReference type="Pfam" id="PF07971">
    <property type="entry name" value="Glyco_hydro_92"/>
    <property type="match status" value="1"/>
</dbReference>
<dbReference type="AlphaFoldDB" id="A0A9X1QSS7"/>
<keyword evidence="3" id="KW-0106">Calcium</keyword>
<dbReference type="EMBL" id="JAIRBA010000002">
    <property type="protein sequence ID" value="MCG2417720.1"/>
    <property type="molecule type" value="Genomic_DNA"/>
</dbReference>
<dbReference type="InterPro" id="IPR014718">
    <property type="entry name" value="GH-type_carb-bd"/>
</dbReference>
<dbReference type="PANTHER" id="PTHR12143">
    <property type="entry name" value="PEPTIDE N-GLYCANASE PNGASE -RELATED"/>
    <property type="match status" value="1"/>
</dbReference>
<dbReference type="FunFam" id="1.20.1050.60:FF:000001">
    <property type="entry name" value="Putative alpha-1,2-mannosidase"/>
    <property type="match status" value="1"/>
</dbReference>
<dbReference type="Gene3D" id="3.30.2080.10">
    <property type="entry name" value="GH92 mannosidase domain"/>
    <property type="match status" value="1"/>
</dbReference>
<comment type="caution">
    <text evidence="7">The sequence shown here is derived from an EMBL/GenBank/DDBJ whole genome shotgun (WGS) entry which is preliminary data.</text>
</comment>
<keyword evidence="7" id="KW-0378">Hydrolase</keyword>
<feature type="domain" description="Glycosyl hydrolase family 92 N-terminal" evidence="6">
    <location>
        <begin position="30"/>
        <end position="260"/>
    </location>
</feature>
<dbReference type="GO" id="GO:0030246">
    <property type="term" value="F:carbohydrate binding"/>
    <property type="evidence" value="ECO:0007669"/>
    <property type="project" value="InterPro"/>
</dbReference>
<comment type="cofactor">
    <cofactor evidence="1">
        <name>Ca(2+)</name>
        <dbReference type="ChEBI" id="CHEBI:29108"/>
    </cofactor>
</comment>
<protein>
    <submittedName>
        <fullName evidence="7">GH92 family glycosyl hydrolase</fullName>
        <ecNumber evidence="7">3.2.1.-</ecNumber>
    </submittedName>
</protein>
<dbReference type="Gene3D" id="1.20.1050.60">
    <property type="entry name" value="alpha-1,2-mannosidase"/>
    <property type="match status" value="1"/>
</dbReference>
<evidence type="ECO:0000256" key="1">
    <source>
        <dbReference type="ARBA" id="ARBA00001913"/>
    </source>
</evidence>
<dbReference type="SUPFAM" id="SSF48208">
    <property type="entry name" value="Six-hairpin glycosidases"/>
    <property type="match status" value="1"/>
</dbReference>
<dbReference type="InterPro" id="IPR005887">
    <property type="entry name" value="GH92_a_mannosidase_put"/>
</dbReference>
<feature type="signal peptide" evidence="4">
    <location>
        <begin position="1"/>
        <end position="22"/>
    </location>
</feature>
<dbReference type="Proteomes" id="UP001139461">
    <property type="component" value="Unassembled WGS sequence"/>
</dbReference>
<dbReference type="RefSeq" id="WP_237601590.1">
    <property type="nucleotide sequence ID" value="NZ_JAIRBA010000002.1"/>
</dbReference>
<evidence type="ECO:0000256" key="3">
    <source>
        <dbReference type="ARBA" id="ARBA00022837"/>
    </source>
</evidence>
<dbReference type="InterPro" id="IPR050883">
    <property type="entry name" value="PNGase"/>
</dbReference>
<dbReference type="NCBIfam" id="TIGR01180">
    <property type="entry name" value="aman2_put"/>
    <property type="match status" value="1"/>
</dbReference>
<gene>
    <name evidence="7" type="ORF">K8089_01710</name>
</gene>
<dbReference type="EC" id="3.2.1.-" evidence="7"/>
<evidence type="ECO:0000313" key="8">
    <source>
        <dbReference type="Proteomes" id="UP001139461"/>
    </source>
</evidence>
<sequence length="1018" mass="114649">MRNRLILLLLLAFFLGFSQDNTSTENLTSFVNPFIGTGGHGHTYPGATMPFGMMQLSPDTRLDGWDGCSGYHYSDEYIYGFSNTHLSGTGVSDYGDVLLMPTNTVNFNNGANASASSAQVQKGYRSHFSHENETAYPGYYKVFLNDTNIEVELTVSERSGIHRYTFPKDSKQIVILDLEHRDKVLSSEIKTLSKTEISGHRHSNAWAKDQRLFYNIEFSRPYKIVAYYSPTEAPGYNPTKAAFEFDASEGNDLEIKVAISAVDEAGAKKNLEAEIGDKSFQQVKEEAETAWEKQLRNIDVSTTLNNQSSANRGLSGAEVRNNQKIIFYTALYHTMLAPNLYHDVDGRYRGMDLEIHQANDFKNYTVFSLWDTYRAAHPLYTIIEKERTNDFINSLLAKYDEGGILPIWPLAANYTGCMIGYHAVPVIADAYLKGIRGFDAEKAFAAMKHSAVQDKLGLKSYKEFGFIPVEEESESVSKTLEYAYDDWTIAQMAKAMGKIKDYKVFSERAQYYKNVFDPETKFMRGRFRNTWFAPFDPYEVNFNYTEANSWQYSFYVPQDISGLINLMGGKAAFENQLDKLFTAKQETSGRQQADITGLIGQYAHGNEPSHHMAYLYNFVNKPAKTQEKVHQILNELYQNAPDGISGNEDCGQMSAWYVFSALGFYPVTPASNQYIIGTPLFENVSINLEDGKTFKIEAENISDKNKYIASATLNGQPLKRSFIQHSEIINGGKLVFKMTNKASKWATKNTEIPTTEITENIIIPAPFIAKGNVAFKNKTEISLAVAERSQGTNSDKMEIYYSLNNSDFKKYSQPFTISEAAELRTYASAPLSDRNTSAPLSDRNMKNSEKQKSSVLKTHFYKIDPNLSITLETEYANQYNGGGKNALIDGIHGTNDFRTGTWQGYHDLDLKATVNLGSQKEVKTVSVSFLQDQRSWIFYPTEVICSIAENGTDFTDLPIQKIEAEKPSEETEIKTIAFQVDKNIQFIKITAKNFGDLPEGHLGFGGKAWLFVDEIEVK</sequence>
<dbReference type="Gene3D" id="2.60.120.260">
    <property type="entry name" value="Galactose-binding domain-like"/>
    <property type="match status" value="1"/>
</dbReference>
<dbReference type="GO" id="GO:0016798">
    <property type="term" value="F:hydrolase activity, acting on glycosyl bonds"/>
    <property type="evidence" value="ECO:0007669"/>
    <property type="project" value="UniProtKB-KW"/>
</dbReference>
<dbReference type="Gene3D" id="2.70.98.10">
    <property type="match status" value="1"/>
</dbReference>
<dbReference type="InterPro" id="IPR008979">
    <property type="entry name" value="Galactose-bd-like_sf"/>
</dbReference>
<evidence type="ECO:0000313" key="7">
    <source>
        <dbReference type="EMBL" id="MCG2417720.1"/>
    </source>
</evidence>
<dbReference type="GO" id="GO:0006516">
    <property type="term" value="P:glycoprotein catabolic process"/>
    <property type="evidence" value="ECO:0007669"/>
    <property type="project" value="TreeGrafter"/>
</dbReference>
<dbReference type="PANTHER" id="PTHR12143:SF39">
    <property type="entry name" value="SECRETED PROTEIN"/>
    <property type="match status" value="1"/>
</dbReference>
<dbReference type="InterPro" id="IPR041371">
    <property type="entry name" value="GH92_N"/>
</dbReference>
<evidence type="ECO:0000259" key="5">
    <source>
        <dbReference type="Pfam" id="PF07971"/>
    </source>
</evidence>
<evidence type="ECO:0000256" key="4">
    <source>
        <dbReference type="SAM" id="SignalP"/>
    </source>
</evidence>
<keyword evidence="4" id="KW-0732">Signal</keyword>
<dbReference type="Gene3D" id="1.20.1610.10">
    <property type="entry name" value="alpha-1,2-mannosidases domains"/>
    <property type="match status" value="1"/>
</dbReference>
<dbReference type="Pfam" id="PF17678">
    <property type="entry name" value="Glyco_hydro_92N"/>
    <property type="match status" value="1"/>
</dbReference>
<name>A0A9X1QSS7_9FLAO</name>
<feature type="domain" description="Glycosyl hydrolase family 92" evidence="5">
    <location>
        <begin position="266"/>
        <end position="739"/>
    </location>
</feature>
<organism evidence="7 8">
    <name type="scientific">Aequorivita vitellina</name>
    <dbReference type="NCBI Taxonomy" id="2874475"/>
    <lineage>
        <taxon>Bacteria</taxon>
        <taxon>Pseudomonadati</taxon>
        <taxon>Bacteroidota</taxon>
        <taxon>Flavobacteriia</taxon>
        <taxon>Flavobacteriales</taxon>
        <taxon>Flavobacteriaceae</taxon>
        <taxon>Aequorivita</taxon>
    </lineage>
</organism>
<evidence type="ECO:0000256" key="2">
    <source>
        <dbReference type="ARBA" id="ARBA00011245"/>
    </source>
</evidence>
<dbReference type="SUPFAM" id="SSF49785">
    <property type="entry name" value="Galactose-binding domain-like"/>
    <property type="match status" value="1"/>
</dbReference>
<proteinExistence type="predicted"/>
<accession>A0A9X1QSS7</accession>
<dbReference type="InterPro" id="IPR008928">
    <property type="entry name" value="6-hairpin_glycosidase_sf"/>
</dbReference>
<feature type="chain" id="PRO_5040739715" evidence="4">
    <location>
        <begin position="23"/>
        <end position="1018"/>
    </location>
</feature>
<dbReference type="GO" id="GO:0005975">
    <property type="term" value="P:carbohydrate metabolic process"/>
    <property type="evidence" value="ECO:0007669"/>
    <property type="project" value="InterPro"/>
</dbReference>
<dbReference type="GO" id="GO:0000224">
    <property type="term" value="F:peptide-N4-(N-acetyl-beta-glucosaminyl)asparagine amidase activity"/>
    <property type="evidence" value="ECO:0007669"/>
    <property type="project" value="TreeGrafter"/>
</dbReference>
<evidence type="ECO:0000259" key="6">
    <source>
        <dbReference type="Pfam" id="PF17678"/>
    </source>
</evidence>
<keyword evidence="7" id="KW-0326">Glycosidase</keyword>
<keyword evidence="8" id="KW-1185">Reference proteome</keyword>
<dbReference type="FunFam" id="3.30.2080.10:FF:000001">
    <property type="entry name" value="Alpha-1,2-mannosidase subfamily"/>
    <property type="match status" value="1"/>
</dbReference>
<reference evidence="7" key="1">
    <citation type="submission" date="2021-09" db="EMBL/GenBank/DDBJ databases">
        <title>Genome of Aequorivita sp. strain F47161.</title>
        <authorList>
            <person name="Wang Y."/>
        </authorList>
    </citation>
    <scope>NUCLEOTIDE SEQUENCE</scope>
    <source>
        <strain evidence="7">F47161</strain>
    </source>
</reference>